<gene>
    <name evidence="2" type="ORF">S03H2_03556</name>
</gene>
<dbReference type="InterPro" id="IPR018709">
    <property type="entry name" value="CoA_activase_DUF2229"/>
</dbReference>
<dbReference type="EMBL" id="BARU01001325">
    <property type="protein sequence ID" value="GAH30820.1"/>
    <property type="molecule type" value="Genomic_DNA"/>
</dbReference>
<sequence>MSKGFNNQELKKRKKRVGFPRGLLYYYFTDMWETFFIKLGAEVVLSSPTNKITKERGVLETLDDECYSTKLYHGHVLDLANKELDYLFVPRFASRKKREVGCPKFVALADILKYTKKDLPPIIGPYYSTSREKHGFWRLTKIIFEIGFKFTKNPFRIINAAILSLRAHRRAQDELIISEETLRKWERSEILLNDAPINNNGEEVLKVALVGHNYVLNDDYASLGVRKKLQKLGVDLITSQQMPRNLIERQLLRLSMIDFGLEISEPEKLPLKELEK</sequence>
<feature type="non-terminal residue" evidence="2">
    <location>
        <position position="276"/>
    </location>
</feature>
<organism evidence="2">
    <name type="scientific">marine sediment metagenome</name>
    <dbReference type="NCBI Taxonomy" id="412755"/>
    <lineage>
        <taxon>unclassified sequences</taxon>
        <taxon>metagenomes</taxon>
        <taxon>ecological metagenomes</taxon>
    </lineage>
</organism>
<evidence type="ECO:0000259" key="1">
    <source>
        <dbReference type="Pfam" id="PF09989"/>
    </source>
</evidence>
<dbReference type="Pfam" id="PF09989">
    <property type="entry name" value="DUF2229"/>
    <property type="match status" value="1"/>
</dbReference>
<dbReference type="AlphaFoldDB" id="X1FE57"/>
<protein>
    <recommendedName>
        <fullName evidence="1">DUF2229 domain-containing protein</fullName>
    </recommendedName>
</protein>
<accession>X1FE57</accession>
<proteinExistence type="predicted"/>
<dbReference type="InterPro" id="IPR051805">
    <property type="entry name" value="Dehydratase_Activator_Redct"/>
</dbReference>
<evidence type="ECO:0000313" key="2">
    <source>
        <dbReference type="EMBL" id="GAH30820.1"/>
    </source>
</evidence>
<dbReference type="PANTHER" id="PTHR32329:SF2">
    <property type="entry name" value="BIFUNCTIONAL PROTEIN [INCLUDES 2-HYDROXYACYL-COA DEHYDRATASE (N-TER) AND ITS ACTIVATOR DOMAIN (C_TERM)"/>
    <property type="match status" value="1"/>
</dbReference>
<feature type="domain" description="DUF2229" evidence="1">
    <location>
        <begin position="16"/>
        <end position="240"/>
    </location>
</feature>
<name>X1FE57_9ZZZZ</name>
<reference evidence="2" key="1">
    <citation type="journal article" date="2014" name="Front. Microbiol.">
        <title>High frequency of phylogenetically diverse reductive dehalogenase-homologous genes in deep subseafloor sedimentary metagenomes.</title>
        <authorList>
            <person name="Kawai M."/>
            <person name="Futagami T."/>
            <person name="Toyoda A."/>
            <person name="Takaki Y."/>
            <person name="Nishi S."/>
            <person name="Hori S."/>
            <person name="Arai W."/>
            <person name="Tsubouchi T."/>
            <person name="Morono Y."/>
            <person name="Uchiyama I."/>
            <person name="Ito T."/>
            <person name="Fujiyama A."/>
            <person name="Inagaki F."/>
            <person name="Takami H."/>
        </authorList>
    </citation>
    <scope>NUCLEOTIDE SEQUENCE</scope>
    <source>
        <strain evidence="2">Expedition CK06-06</strain>
    </source>
</reference>
<comment type="caution">
    <text evidence="2">The sequence shown here is derived from an EMBL/GenBank/DDBJ whole genome shotgun (WGS) entry which is preliminary data.</text>
</comment>
<dbReference type="PANTHER" id="PTHR32329">
    <property type="entry name" value="BIFUNCTIONAL PROTEIN [INCLUDES 2-HYDROXYACYL-COA DEHYDRATASE (N-TER) AND ITS ACTIVATOR DOMAIN (C_TERM)-RELATED"/>
    <property type="match status" value="1"/>
</dbReference>